<proteinExistence type="predicted"/>
<gene>
    <name evidence="1" type="ORF">K0M31_015028</name>
</gene>
<dbReference type="AlphaFoldDB" id="A0AA40FG70"/>
<organism evidence="1 2">
    <name type="scientific">Melipona bicolor</name>
    <dbReference type="NCBI Taxonomy" id="60889"/>
    <lineage>
        <taxon>Eukaryota</taxon>
        <taxon>Metazoa</taxon>
        <taxon>Ecdysozoa</taxon>
        <taxon>Arthropoda</taxon>
        <taxon>Hexapoda</taxon>
        <taxon>Insecta</taxon>
        <taxon>Pterygota</taxon>
        <taxon>Neoptera</taxon>
        <taxon>Endopterygota</taxon>
        <taxon>Hymenoptera</taxon>
        <taxon>Apocrita</taxon>
        <taxon>Aculeata</taxon>
        <taxon>Apoidea</taxon>
        <taxon>Anthophila</taxon>
        <taxon>Apidae</taxon>
        <taxon>Melipona</taxon>
    </lineage>
</organism>
<comment type="caution">
    <text evidence="1">The sequence shown here is derived from an EMBL/GenBank/DDBJ whole genome shotgun (WGS) entry which is preliminary data.</text>
</comment>
<protein>
    <recommendedName>
        <fullName evidence="3">RAP domain-containing protein</fullName>
    </recommendedName>
</protein>
<accession>A0AA40FG70</accession>
<evidence type="ECO:0008006" key="3">
    <source>
        <dbReference type="Google" id="ProtNLM"/>
    </source>
</evidence>
<dbReference type="Proteomes" id="UP001177670">
    <property type="component" value="Unassembled WGS sequence"/>
</dbReference>
<evidence type="ECO:0000313" key="2">
    <source>
        <dbReference type="Proteomes" id="UP001177670"/>
    </source>
</evidence>
<sequence length="607" mass="71189">MSKRYVCTMNKVVRKLVSKKDLRIFCKWNITSNFSTVSSYDVPVAKNLLKDNKILDTESIMRNIEQDYKNINAKVAVNAVNTLYENFKKSKKLDPKIVTNSEAFENICKVILKDIKSLSRYDTINILRVLLFFNVPTDSLLIQALFQMIRVSLNNLTVGQIMILYNMLYEIEKISPLSESLLHALPHVFKQQAEIELNSDSTNLLQVLQFCSIINDFRVKRQILMILCNNHEKINLNNVITIFDAIYSLPKLYSFSKQLLVYIQNMILSNYRMLNFDKIEYLLRRISKKVLNSEMEFYDEKLIDKLSFVLSSNITFHQNLIILKHLNNMHYSNISLLDCLIEKCLKDVNILERCSIDDIDTFIKGFIIADYMPNNWETVSRMLQNFMINLDCSIHNTIFTVFRLLSLNSYHSELIEKAFTLYNKSFYEKNSVLFGKDITLIILRLYWCVKLLYPEYKGFMPDENKLNQIKMEHECYEVPYLMNSLKEVVGGTEYMKSGLKTKFGEFVDYVVVIQPDGSFMNTNNYDNITFVEELVSLSECSKILFFAFPTEAYSINKRNLPSTIKIQLKAIETLPRFHSFVINPYLWSKFSNKKRILHIQNIIKLKE</sequence>
<evidence type="ECO:0000313" key="1">
    <source>
        <dbReference type="EMBL" id="KAK1118323.1"/>
    </source>
</evidence>
<name>A0AA40FG70_9HYME</name>
<keyword evidence="2" id="KW-1185">Reference proteome</keyword>
<reference evidence="1" key="1">
    <citation type="submission" date="2021-10" db="EMBL/GenBank/DDBJ databases">
        <title>Melipona bicolor Genome sequencing and assembly.</title>
        <authorList>
            <person name="Araujo N.S."/>
            <person name="Arias M.C."/>
        </authorList>
    </citation>
    <scope>NUCLEOTIDE SEQUENCE</scope>
    <source>
        <strain evidence="1">USP_2M_L1-L4_2017</strain>
        <tissue evidence="1">Whole body</tissue>
    </source>
</reference>
<dbReference type="EMBL" id="JAHYIQ010000043">
    <property type="protein sequence ID" value="KAK1118323.1"/>
    <property type="molecule type" value="Genomic_DNA"/>
</dbReference>